<dbReference type="InterPro" id="IPR044492">
    <property type="entry name" value="P_typ_ATPase_HD_dom"/>
</dbReference>
<dbReference type="PANTHER" id="PTHR48085">
    <property type="entry name" value="CADMIUM/ZINC-TRANSPORTING ATPASE HMA2-RELATED"/>
    <property type="match status" value="1"/>
</dbReference>
<dbReference type="InterPro" id="IPR018303">
    <property type="entry name" value="ATPase_P-typ_P_site"/>
</dbReference>
<dbReference type="PATRIC" id="fig|1886670.3.peg.2729"/>
<evidence type="ECO:0000256" key="12">
    <source>
        <dbReference type="ARBA" id="ARBA00022989"/>
    </source>
</evidence>
<dbReference type="GO" id="GO:0016887">
    <property type="term" value="F:ATP hydrolysis activity"/>
    <property type="evidence" value="ECO:0007669"/>
    <property type="project" value="InterPro"/>
</dbReference>
<reference evidence="19 20" key="1">
    <citation type="submission" date="2016-08" db="EMBL/GenBank/DDBJ databases">
        <title>Genome sequencing of Paenibacillus sp. TI45-13ar, isolated from Korean traditional nuruk.</title>
        <authorList>
            <person name="Kim S.-J."/>
        </authorList>
    </citation>
    <scope>NUCLEOTIDE SEQUENCE [LARGE SCALE GENOMIC DNA]</scope>
    <source>
        <strain evidence="19 20">TI45-13ar</strain>
    </source>
</reference>
<dbReference type="Gene3D" id="3.40.50.1000">
    <property type="entry name" value="HAD superfamily/HAD-like"/>
    <property type="match status" value="1"/>
</dbReference>
<evidence type="ECO:0000256" key="3">
    <source>
        <dbReference type="ARBA" id="ARBA00022448"/>
    </source>
</evidence>
<evidence type="ECO:0000256" key="6">
    <source>
        <dbReference type="ARBA" id="ARBA00022553"/>
    </source>
</evidence>
<dbReference type="InterPro" id="IPR006121">
    <property type="entry name" value="HMA_dom"/>
</dbReference>
<dbReference type="PROSITE" id="PS50846">
    <property type="entry name" value="HMA_2"/>
    <property type="match status" value="1"/>
</dbReference>
<dbReference type="SUPFAM" id="SSF81653">
    <property type="entry name" value="Calcium ATPase, transduction domain A"/>
    <property type="match status" value="1"/>
</dbReference>
<dbReference type="GO" id="GO:0046872">
    <property type="term" value="F:metal ion binding"/>
    <property type="evidence" value="ECO:0007669"/>
    <property type="project" value="UniProtKB-KW"/>
</dbReference>
<evidence type="ECO:0000256" key="8">
    <source>
        <dbReference type="ARBA" id="ARBA00022723"/>
    </source>
</evidence>
<evidence type="ECO:0000256" key="7">
    <source>
        <dbReference type="ARBA" id="ARBA00022692"/>
    </source>
</evidence>
<dbReference type="InterPro" id="IPR023298">
    <property type="entry name" value="ATPase_P-typ_TM_dom_sf"/>
</dbReference>
<comment type="subcellular location">
    <subcellularLocation>
        <location evidence="1">Cell membrane</location>
        <topology evidence="1">Multi-pass membrane protein</topology>
    </subcellularLocation>
</comment>
<keyword evidence="19" id="KW-0378">Hydrolase</keyword>
<evidence type="ECO:0000256" key="13">
    <source>
        <dbReference type="ARBA" id="ARBA00023065"/>
    </source>
</evidence>
<feature type="transmembrane region" description="Helical" evidence="17">
    <location>
        <begin position="131"/>
        <end position="152"/>
    </location>
</feature>
<evidence type="ECO:0000256" key="15">
    <source>
        <dbReference type="ARBA" id="ARBA00039103"/>
    </source>
</evidence>
<keyword evidence="6" id="KW-0597">Phosphoprotein</keyword>
<dbReference type="SUPFAM" id="SSF55008">
    <property type="entry name" value="HMA, heavy metal-associated domain"/>
    <property type="match status" value="1"/>
</dbReference>
<organism evidence="19 20">
    <name type="scientific">Paenibacillus nuruki</name>
    <dbReference type="NCBI Taxonomy" id="1886670"/>
    <lineage>
        <taxon>Bacteria</taxon>
        <taxon>Bacillati</taxon>
        <taxon>Bacillota</taxon>
        <taxon>Bacilli</taxon>
        <taxon>Bacillales</taxon>
        <taxon>Paenibacillaceae</taxon>
        <taxon>Paenibacillus</taxon>
    </lineage>
</organism>
<comment type="similarity">
    <text evidence="2 17">Belongs to the cation transport ATPase (P-type) (TC 3.A.3) family. Type IB subfamily.</text>
</comment>
<dbReference type="SFLD" id="SFLDS00003">
    <property type="entry name" value="Haloacid_Dehalogenase"/>
    <property type="match status" value="1"/>
</dbReference>
<dbReference type="SFLD" id="SFLDG00002">
    <property type="entry name" value="C1.7:_P-type_atpase_like"/>
    <property type="match status" value="1"/>
</dbReference>
<dbReference type="InterPro" id="IPR017969">
    <property type="entry name" value="Heavy-metal-associated_CS"/>
</dbReference>
<dbReference type="Pfam" id="PF00122">
    <property type="entry name" value="E1-E2_ATPase"/>
    <property type="match status" value="1"/>
</dbReference>
<evidence type="ECO:0000256" key="16">
    <source>
        <dbReference type="ARBA" id="ARBA00049338"/>
    </source>
</evidence>
<keyword evidence="3" id="KW-0813">Transport</keyword>
<dbReference type="SFLD" id="SFLDF00027">
    <property type="entry name" value="p-type_atpase"/>
    <property type="match status" value="1"/>
</dbReference>
<feature type="transmembrane region" description="Helical" evidence="17">
    <location>
        <begin position="697"/>
        <end position="713"/>
    </location>
</feature>
<evidence type="ECO:0000313" key="20">
    <source>
        <dbReference type="Proteomes" id="UP000094578"/>
    </source>
</evidence>
<dbReference type="STRING" id="1886670.PTI45_02684"/>
<name>A0A1E3L3X5_9BACL</name>
<keyword evidence="12 17" id="KW-1133">Transmembrane helix</keyword>
<dbReference type="Gene3D" id="3.40.1110.10">
    <property type="entry name" value="Calcium-transporting ATPase, cytoplasmic domain N"/>
    <property type="match status" value="1"/>
</dbReference>
<sequence length="744" mass="80275">MENKEQESKSCCASTAKNSIPIVSPDQGLSGHIVADDRIPYDQRNTHTVKSTEYRIQGMDCPSCAITIEKSLKKLKGVEFVEVHFSTSKMNIAATAEPNLIMREVKRVGFDISPMGEEQERSSEPSFWKSWLPMFLSGGLLITALVCTWLAVLPVVSIVLYGAVLIICGTKPVKSAFFAVKSRSLDMNVLMSVAAIGAVWIGEWGEGATVVFLFALGNTLQQKSLERTRYSVKGLLNLAPASVWIMQQGKMIQHPVEDIQIGETIIVRAGDKIPLDGIIIDGQSYVNQAPITGESQPVTKTNGDIVYAGTLNEEGLLTIQVTTTVKDTVVARMIHMVEEAQANKAPMQAFVDRFATIYTPIVFGVAIVVSVVPPLLFNGDWSEWFYRGLELLVIACPCALVISTPVAIVSAIGIAAKKGVLIKGGSALEAIAGLQIIAFDKTGTLTEGKPHVVGTYPIEATEAELWSIASSIEQQSSHPIALAITAYANQHAIPQLPVTSVQTIAGKGVQASIDNQTYYIGHVGWLEEIGAPVTKVTAYIDRLHHEGVSIMVVGSINRIVGIITVADQVRSTASETLQQLKIAGVASTVMLTGDHQQIAHQVAQVTGVDQYFAHLLPEDKMNRIKEYQLQGKKVGMVGDGINDAPALATADVGIAMGGAGTDTAIETADIVLMADHLEQLPYAITLSRQTLRIIKQNIWFSIMIKCVALIFIFPGWLTLWVAVLSDTGAALLVILNSLRVLKSK</sequence>
<keyword evidence="11" id="KW-1278">Translocase</keyword>
<keyword evidence="9 17" id="KW-0547">Nucleotide-binding</keyword>
<dbReference type="PANTHER" id="PTHR48085:SF5">
    <property type="entry name" value="CADMIUM_ZINC-TRANSPORTING ATPASE HMA4-RELATED"/>
    <property type="match status" value="1"/>
</dbReference>
<keyword evidence="4 17" id="KW-1003">Cell membrane</keyword>
<dbReference type="InterPro" id="IPR023214">
    <property type="entry name" value="HAD_sf"/>
</dbReference>
<keyword evidence="20" id="KW-1185">Reference proteome</keyword>
<dbReference type="PRINTS" id="PR00119">
    <property type="entry name" value="CATATPASE"/>
</dbReference>
<dbReference type="GO" id="GO:0005886">
    <property type="term" value="C:plasma membrane"/>
    <property type="evidence" value="ECO:0007669"/>
    <property type="project" value="UniProtKB-SubCell"/>
</dbReference>
<dbReference type="InterPro" id="IPR023299">
    <property type="entry name" value="ATPase_P-typ_cyto_dom_N"/>
</dbReference>
<dbReference type="Gene3D" id="2.70.150.10">
    <property type="entry name" value="Calcium-transporting ATPase, cytoplasmic transduction domain A"/>
    <property type="match status" value="1"/>
</dbReference>
<evidence type="ECO:0000256" key="5">
    <source>
        <dbReference type="ARBA" id="ARBA00022539"/>
    </source>
</evidence>
<dbReference type="NCBIfam" id="TIGR01511">
    <property type="entry name" value="ATPase-IB1_Cu"/>
    <property type="match status" value="1"/>
</dbReference>
<comment type="caution">
    <text evidence="19">The sequence shown here is derived from an EMBL/GenBank/DDBJ whole genome shotgun (WGS) entry which is preliminary data.</text>
</comment>
<dbReference type="InterPro" id="IPR008250">
    <property type="entry name" value="ATPase_P-typ_transduc_dom_A_sf"/>
</dbReference>
<dbReference type="RefSeq" id="WP_069328097.1">
    <property type="nucleotide sequence ID" value="NZ_MDER01000045.1"/>
</dbReference>
<dbReference type="InterPro" id="IPR059000">
    <property type="entry name" value="ATPase_P-type_domA"/>
</dbReference>
<dbReference type="InterPro" id="IPR051014">
    <property type="entry name" value="Cation_Transport_ATPase_IB"/>
</dbReference>
<evidence type="ECO:0000256" key="10">
    <source>
        <dbReference type="ARBA" id="ARBA00022840"/>
    </source>
</evidence>
<evidence type="ECO:0000259" key="18">
    <source>
        <dbReference type="PROSITE" id="PS50846"/>
    </source>
</evidence>
<feature type="transmembrane region" description="Helical" evidence="17">
    <location>
        <begin position="354"/>
        <end position="372"/>
    </location>
</feature>
<comment type="catalytic activity">
    <reaction evidence="16">
        <text>Cd(2+)(in) + ATP + H2O = Cd(2+)(out) + ADP + phosphate + H(+)</text>
        <dbReference type="Rhea" id="RHEA:12132"/>
        <dbReference type="ChEBI" id="CHEBI:15377"/>
        <dbReference type="ChEBI" id="CHEBI:15378"/>
        <dbReference type="ChEBI" id="CHEBI:30616"/>
        <dbReference type="ChEBI" id="CHEBI:43474"/>
        <dbReference type="ChEBI" id="CHEBI:48775"/>
        <dbReference type="ChEBI" id="CHEBI:456216"/>
        <dbReference type="EC" id="7.2.2.21"/>
    </reaction>
</comment>
<evidence type="ECO:0000256" key="2">
    <source>
        <dbReference type="ARBA" id="ARBA00006024"/>
    </source>
</evidence>
<dbReference type="InterPro" id="IPR001757">
    <property type="entry name" value="P_typ_ATPase"/>
</dbReference>
<evidence type="ECO:0000313" key="19">
    <source>
        <dbReference type="EMBL" id="ODP27865.1"/>
    </source>
</evidence>
<evidence type="ECO:0000256" key="1">
    <source>
        <dbReference type="ARBA" id="ARBA00004651"/>
    </source>
</evidence>
<dbReference type="Gene3D" id="3.30.70.100">
    <property type="match status" value="1"/>
</dbReference>
<keyword evidence="13" id="KW-0406">Ion transport</keyword>
<evidence type="ECO:0000256" key="11">
    <source>
        <dbReference type="ARBA" id="ARBA00022967"/>
    </source>
</evidence>
<gene>
    <name evidence="19" type="primary">zntA</name>
    <name evidence="19" type="ORF">PTI45_02684</name>
</gene>
<dbReference type="SUPFAM" id="SSF81665">
    <property type="entry name" value="Calcium ATPase, transmembrane domain M"/>
    <property type="match status" value="1"/>
</dbReference>
<dbReference type="NCBIfam" id="TIGR01494">
    <property type="entry name" value="ATPase_P-type"/>
    <property type="match status" value="1"/>
</dbReference>
<dbReference type="CDD" id="cd00371">
    <property type="entry name" value="HMA"/>
    <property type="match status" value="1"/>
</dbReference>
<dbReference type="PROSITE" id="PS00154">
    <property type="entry name" value="ATPASE_E1_E2"/>
    <property type="match status" value="1"/>
</dbReference>
<keyword evidence="8 17" id="KW-0479">Metal-binding</keyword>
<dbReference type="EMBL" id="MDER01000045">
    <property type="protein sequence ID" value="ODP27865.1"/>
    <property type="molecule type" value="Genomic_DNA"/>
</dbReference>
<evidence type="ECO:0000256" key="17">
    <source>
        <dbReference type="RuleBase" id="RU362081"/>
    </source>
</evidence>
<feature type="domain" description="HMA" evidence="18">
    <location>
        <begin position="50"/>
        <end position="113"/>
    </location>
</feature>
<proteinExistence type="inferred from homology"/>
<dbReference type="EC" id="7.2.2.21" evidence="15"/>
<dbReference type="PROSITE" id="PS01047">
    <property type="entry name" value="HMA_1"/>
    <property type="match status" value="1"/>
</dbReference>
<dbReference type="InterPro" id="IPR036412">
    <property type="entry name" value="HAD-like_sf"/>
</dbReference>
<feature type="transmembrane region" description="Helical" evidence="17">
    <location>
        <begin position="158"/>
        <end position="180"/>
    </location>
</feature>
<dbReference type="Proteomes" id="UP000094578">
    <property type="component" value="Unassembled WGS sequence"/>
</dbReference>
<dbReference type="SUPFAM" id="SSF56784">
    <property type="entry name" value="HAD-like"/>
    <property type="match status" value="1"/>
</dbReference>
<accession>A0A1E3L3X5</accession>
<keyword evidence="10 17" id="KW-0067">ATP-binding</keyword>
<evidence type="ECO:0000256" key="9">
    <source>
        <dbReference type="ARBA" id="ARBA00022741"/>
    </source>
</evidence>
<dbReference type="Pfam" id="PF00702">
    <property type="entry name" value="Hydrolase"/>
    <property type="match status" value="1"/>
</dbReference>
<evidence type="ECO:0000256" key="14">
    <source>
        <dbReference type="ARBA" id="ARBA00023136"/>
    </source>
</evidence>
<dbReference type="AlphaFoldDB" id="A0A1E3L3X5"/>
<protein>
    <recommendedName>
        <fullName evidence="15">Cd(2+)-exporting ATPase</fullName>
        <ecNumber evidence="15">7.2.2.21</ecNumber>
    </recommendedName>
</protein>
<dbReference type="NCBIfam" id="TIGR01525">
    <property type="entry name" value="ATPase-IB_hvy"/>
    <property type="match status" value="1"/>
</dbReference>
<dbReference type="PRINTS" id="PR00941">
    <property type="entry name" value="CDATPASE"/>
</dbReference>
<dbReference type="Pfam" id="PF00403">
    <property type="entry name" value="HMA"/>
    <property type="match status" value="1"/>
</dbReference>
<feature type="transmembrane region" description="Helical" evidence="17">
    <location>
        <begin position="392"/>
        <end position="416"/>
    </location>
</feature>
<dbReference type="GO" id="GO:0005524">
    <property type="term" value="F:ATP binding"/>
    <property type="evidence" value="ECO:0007669"/>
    <property type="project" value="UniProtKB-UniRule"/>
</dbReference>
<dbReference type="GO" id="GO:0008551">
    <property type="term" value="F:P-type cadmium transporter activity"/>
    <property type="evidence" value="ECO:0007669"/>
    <property type="project" value="UniProtKB-EC"/>
</dbReference>
<keyword evidence="5" id="KW-0104">Cadmium</keyword>
<dbReference type="FunFam" id="2.70.150.10:FF:000002">
    <property type="entry name" value="Copper-transporting ATPase 1, putative"/>
    <property type="match status" value="1"/>
</dbReference>
<keyword evidence="14 17" id="KW-0472">Membrane</keyword>
<keyword evidence="7 17" id="KW-0812">Transmembrane</keyword>
<dbReference type="InterPro" id="IPR036163">
    <property type="entry name" value="HMA_dom_sf"/>
</dbReference>
<evidence type="ECO:0000256" key="4">
    <source>
        <dbReference type="ARBA" id="ARBA00022475"/>
    </source>
</evidence>
<dbReference type="InterPro" id="IPR027256">
    <property type="entry name" value="P-typ_ATPase_IB"/>
</dbReference>
<dbReference type="PROSITE" id="PS01229">
    <property type="entry name" value="COF_2"/>
    <property type="match status" value="1"/>
</dbReference>